<name>A0AAN7X1Q3_ELEMC</name>
<dbReference type="EMBL" id="JAUZQC010000021">
    <property type="protein sequence ID" value="KAK5851629.1"/>
    <property type="molecule type" value="Genomic_DNA"/>
</dbReference>
<keyword evidence="3" id="KW-1185">Reference proteome</keyword>
<sequence>MGPSAQTSPRATVPVRAPVSKCEDRVAEQSRSSVFALRAETRDDRGLLLLLNPPISPAASCITPPGPAADSDKQQQQKKK</sequence>
<evidence type="ECO:0000313" key="3">
    <source>
        <dbReference type="Proteomes" id="UP001346869"/>
    </source>
</evidence>
<dbReference type="AlphaFoldDB" id="A0AAN7X1Q3"/>
<evidence type="ECO:0000256" key="1">
    <source>
        <dbReference type="SAM" id="MobiDB-lite"/>
    </source>
</evidence>
<feature type="region of interest" description="Disordered" evidence="1">
    <location>
        <begin position="58"/>
        <end position="80"/>
    </location>
</feature>
<reference evidence="2 3" key="1">
    <citation type="journal article" date="2023" name="Genes (Basel)">
        <title>Chromosome-Level Genome Assembly and Circadian Gene Repertoire of the Patagonia Blennie Eleginops maclovinus-The Closest Ancestral Proxy of Antarctic Cryonotothenioids.</title>
        <authorList>
            <person name="Cheng C.C."/>
            <person name="Rivera-Colon A.G."/>
            <person name="Minhas B.F."/>
            <person name="Wilson L."/>
            <person name="Rayamajhi N."/>
            <person name="Vargas-Chacoff L."/>
            <person name="Catchen J.M."/>
        </authorList>
    </citation>
    <scope>NUCLEOTIDE SEQUENCE [LARGE SCALE GENOMIC DNA]</scope>
    <source>
        <strain evidence="2">JMC-PN-2008</strain>
    </source>
</reference>
<organism evidence="2 3">
    <name type="scientific">Eleginops maclovinus</name>
    <name type="common">Patagonian blennie</name>
    <name type="synonym">Eleginus maclovinus</name>
    <dbReference type="NCBI Taxonomy" id="56733"/>
    <lineage>
        <taxon>Eukaryota</taxon>
        <taxon>Metazoa</taxon>
        <taxon>Chordata</taxon>
        <taxon>Craniata</taxon>
        <taxon>Vertebrata</taxon>
        <taxon>Euteleostomi</taxon>
        <taxon>Actinopterygii</taxon>
        <taxon>Neopterygii</taxon>
        <taxon>Teleostei</taxon>
        <taxon>Neoteleostei</taxon>
        <taxon>Acanthomorphata</taxon>
        <taxon>Eupercaria</taxon>
        <taxon>Perciformes</taxon>
        <taxon>Notothenioidei</taxon>
        <taxon>Eleginopidae</taxon>
        <taxon>Eleginops</taxon>
    </lineage>
</organism>
<feature type="compositionally biased region" description="Polar residues" evidence="1">
    <location>
        <begin position="1"/>
        <end position="10"/>
    </location>
</feature>
<feature type="compositionally biased region" description="Basic and acidic residues" evidence="1">
    <location>
        <begin position="70"/>
        <end position="80"/>
    </location>
</feature>
<accession>A0AAN7X1Q3</accession>
<comment type="caution">
    <text evidence="2">The sequence shown here is derived from an EMBL/GenBank/DDBJ whole genome shotgun (WGS) entry which is preliminary data.</text>
</comment>
<evidence type="ECO:0000313" key="2">
    <source>
        <dbReference type="EMBL" id="KAK5851629.1"/>
    </source>
</evidence>
<reference evidence="2 3" key="2">
    <citation type="journal article" date="2023" name="Mol. Biol. Evol.">
        <title>Genomics of Secondarily Temperate Adaptation in the Only Non-Antarctic Icefish.</title>
        <authorList>
            <person name="Rivera-Colon A.G."/>
            <person name="Rayamajhi N."/>
            <person name="Minhas B.F."/>
            <person name="Madrigal G."/>
            <person name="Bilyk K.T."/>
            <person name="Yoon V."/>
            <person name="Hune M."/>
            <person name="Gregory S."/>
            <person name="Cheng C.H.C."/>
            <person name="Catchen J.M."/>
        </authorList>
    </citation>
    <scope>NUCLEOTIDE SEQUENCE [LARGE SCALE GENOMIC DNA]</scope>
    <source>
        <strain evidence="2">JMC-PN-2008</strain>
    </source>
</reference>
<dbReference type="Proteomes" id="UP001346869">
    <property type="component" value="Unassembled WGS sequence"/>
</dbReference>
<proteinExistence type="predicted"/>
<protein>
    <submittedName>
        <fullName evidence="2">Uncharacterized protein</fullName>
    </submittedName>
</protein>
<gene>
    <name evidence="2" type="ORF">PBY51_023169</name>
</gene>
<feature type="region of interest" description="Disordered" evidence="1">
    <location>
        <begin position="1"/>
        <end position="31"/>
    </location>
</feature>